<keyword evidence="2" id="KW-1185">Reference proteome</keyword>
<dbReference type="Proteomes" id="UP000886501">
    <property type="component" value="Unassembled WGS sequence"/>
</dbReference>
<dbReference type="EMBL" id="MU118025">
    <property type="protein sequence ID" value="KAF9647811.1"/>
    <property type="molecule type" value="Genomic_DNA"/>
</dbReference>
<organism evidence="1 2">
    <name type="scientific">Thelephora ganbajun</name>
    <name type="common">Ganba fungus</name>
    <dbReference type="NCBI Taxonomy" id="370292"/>
    <lineage>
        <taxon>Eukaryota</taxon>
        <taxon>Fungi</taxon>
        <taxon>Dikarya</taxon>
        <taxon>Basidiomycota</taxon>
        <taxon>Agaricomycotina</taxon>
        <taxon>Agaricomycetes</taxon>
        <taxon>Thelephorales</taxon>
        <taxon>Thelephoraceae</taxon>
        <taxon>Thelephora</taxon>
    </lineage>
</organism>
<proteinExistence type="predicted"/>
<evidence type="ECO:0000313" key="2">
    <source>
        <dbReference type="Proteomes" id="UP000886501"/>
    </source>
</evidence>
<name>A0ACB6ZDX7_THEGA</name>
<comment type="caution">
    <text evidence="1">The sequence shown here is derived from an EMBL/GenBank/DDBJ whole genome shotgun (WGS) entry which is preliminary data.</text>
</comment>
<reference evidence="1" key="1">
    <citation type="submission" date="2019-10" db="EMBL/GenBank/DDBJ databases">
        <authorList>
            <consortium name="DOE Joint Genome Institute"/>
            <person name="Kuo A."/>
            <person name="Miyauchi S."/>
            <person name="Kiss E."/>
            <person name="Drula E."/>
            <person name="Kohler A."/>
            <person name="Sanchez-Garcia M."/>
            <person name="Andreopoulos B."/>
            <person name="Barry K.W."/>
            <person name="Bonito G."/>
            <person name="Buee M."/>
            <person name="Carver A."/>
            <person name="Chen C."/>
            <person name="Cichocki N."/>
            <person name="Clum A."/>
            <person name="Culley D."/>
            <person name="Crous P.W."/>
            <person name="Fauchery L."/>
            <person name="Girlanda M."/>
            <person name="Hayes R."/>
            <person name="Keri Z."/>
            <person name="Labutti K."/>
            <person name="Lipzen A."/>
            <person name="Lombard V."/>
            <person name="Magnuson J."/>
            <person name="Maillard F."/>
            <person name="Morin E."/>
            <person name="Murat C."/>
            <person name="Nolan M."/>
            <person name="Ohm R."/>
            <person name="Pangilinan J."/>
            <person name="Pereira M."/>
            <person name="Perotto S."/>
            <person name="Peter M."/>
            <person name="Riley R."/>
            <person name="Sitrit Y."/>
            <person name="Stielow B."/>
            <person name="Szollosi G."/>
            <person name="Zifcakova L."/>
            <person name="Stursova M."/>
            <person name="Spatafora J.W."/>
            <person name="Tedersoo L."/>
            <person name="Vaario L.-M."/>
            <person name="Yamada A."/>
            <person name="Yan M."/>
            <person name="Wang P."/>
            <person name="Xu J."/>
            <person name="Bruns T."/>
            <person name="Baldrian P."/>
            <person name="Vilgalys R."/>
            <person name="Henrissat B."/>
            <person name="Grigoriev I.V."/>
            <person name="Hibbett D."/>
            <person name="Nagy L.G."/>
            <person name="Martin F.M."/>
        </authorList>
    </citation>
    <scope>NUCLEOTIDE SEQUENCE</scope>
    <source>
        <strain evidence="1">P2</strain>
    </source>
</reference>
<sequence length="498" mass="53840">MGGVLRVRPDDEDFIWTELWKSIGRWGVRQVGMISVELSQITVTSRSEPSLSLAVLTAPTIELPLSSDPPSALEWLTPVSIPIKIHPTNRTNDLVHFANESWMSGVIQISTTIPSINVKGGKIHEHTWRGNFATERSDVSIAIHTKIPQLPGLPDPGNNTPFPPFSQLVTLKMFHIFSDLDWLRVNASATFLTPTPASMKLKVPSLPFVISLPRYPNDTVANNTAPVVRVETVPLTLTHPNTTVHIHGHVTALTRDSFPSLSNFVTSYLDGESPRISLSTPLLPDITVDAIFPAPDPRPQVLQNVTIKDMKVRPLTSGMMLASGTVFANIVLPNGMDMSLQVNAVYPQLLVYDGPVPDDEPGRTEDLEGGEDDELPDPMPLPDPLPANAFAYIRPGQWLESISVPLGHEGGEGSVFAISAKIVDIPLEVLPGRQREFSNFVGKVIFGGGSGALAGISGIAAVQMRVVGLGNDEVQLTGLPFCGDIRVGKKAMLSIESV</sequence>
<gene>
    <name evidence="1" type="ORF">BDM02DRAFT_3129486</name>
</gene>
<evidence type="ECO:0000313" key="1">
    <source>
        <dbReference type="EMBL" id="KAF9647811.1"/>
    </source>
</evidence>
<reference evidence="1" key="2">
    <citation type="journal article" date="2020" name="Nat. Commun.">
        <title>Large-scale genome sequencing of mycorrhizal fungi provides insights into the early evolution of symbiotic traits.</title>
        <authorList>
            <person name="Miyauchi S."/>
            <person name="Kiss E."/>
            <person name="Kuo A."/>
            <person name="Drula E."/>
            <person name="Kohler A."/>
            <person name="Sanchez-Garcia M."/>
            <person name="Morin E."/>
            <person name="Andreopoulos B."/>
            <person name="Barry K.W."/>
            <person name="Bonito G."/>
            <person name="Buee M."/>
            <person name="Carver A."/>
            <person name="Chen C."/>
            <person name="Cichocki N."/>
            <person name="Clum A."/>
            <person name="Culley D."/>
            <person name="Crous P.W."/>
            <person name="Fauchery L."/>
            <person name="Girlanda M."/>
            <person name="Hayes R.D."/>
            <person name="Keri Z."/>
            <person name="LaButti K."/>
            <person name="Lipzen A."/>
            <person name="Lombard V."/>
            <person name="Magnuson J."/>
            <person name="Maillard F."/>
            <person name="Murat C."/>
            <person name="Nolan M."/>
            <person name="Ohm R.A."/>
            <person name="Pangilinan J."/>
            <person name="Pereira M.F."/>
            <person name="Perotto S."/>
            <person name="Peter M."/>
            <person name="Pfister S."/>
            <person name="Riley R."/>
            <person name="Sitrit Y."/>
            <person name="Stielow J.B."/>
            <person name="Szollosi G."/>
            <person name="Zifcakova L."/>
            <person name="Stursova M."/>
            <person name="Spatafora J.W."/>
            <person name="Tedersoo L."/>
            <person name="Vaario L.M."/>
            <person name="Yamada A."/>
            <person name="Yan M."/>
            <person name="Wang P."/>
            <person name="Xu J."/>
            <person name="Bruns T."/>
            <person name="Baldrian P."/>
            <person name="Vilgalys R."/>
            <person name="Dunand C."/>
            <person name="Henrissat B."/>
            <person name="Grigoriev I.V."/>
            <person name="Hibbett D."/>
            <person name="Nagy L.G."/>
            <person name="Martin F.M."/>
        </authorList>
    </citation>
    <scope>NUCLEOTIDE SEQUENCE</scope>
    <source>
        <strain evidence="1">P2</strain>
    </source>
</reference>
<accession>A0ACB6ZDX7</accession>
<protein>
    <submittedName>
        <fullName evidence="1">Uncharacterized protein</fullName>
    </submittedName>
</protein>